<accession>A0ACB6Z3H7</accession>
<name>A0ACB6Z3H7_THEGA</name>
<reference evidence="1" key="1">
    <citation type="submission" date="2019-10" db="EMBL/GenBank/DDBJ databases">
        <authorList>
            <consortium name="DOE Joint Genome Institute"/>
            <person name="Kuo A."/>
            <person name="Miyauchi S."/>
            <person name="Kiss E."/>
            <person name="Drula E."/>
            <person name="Kohler A."/>
            <person name="Sanchez-Garcia M."/>
            <person name="Andreopoulos B."/>
            <person name="Barry K.W."/>
            <person name="Bonito G."/>
            <person name="Buee M."/>
            <person name="Carver A."/>
            <person name="Chen C."/>
            <person name="Cichocki N."/>
            <person name="Clum A."/>
            <person name="Culley D."/>
            <person name="Crous P.W."/>
            <person name="Fauchery L."/>
            <person name="Girlanda M."/>
            <person name="Hayes R."/>
            <person name="Keri Z."/>
            <person name="Labutti K."/>
            <person name="Lipzen A."/>
            <person name="Lombard V."/>
            <person name="Magnuson J."/>
            <person name="Maillard F."/>
            <person name="Morin E."/>
            <person name="Murat C."/>
            <person name="Nolan M."/>
            <person name="Ohm R."/>
            <person name="Pangilinan J."/>
            <person name="Pereira M."/>
            <person name="Perotto S."/>
            <person name="Peter M."/>
            <person name="Riley R."/>
            <person name="Sitrit Y."/>
            <person name="Stielow B."/>
            <person name="Szollosi G."/>
            <person name="Zifcakova L."/>
            <person name="Stursova M."/>
            <person name="Spatafora J.W."/>
            <person name="Tedersoo L."/>
            <person name="Vaario L.-M."/>
            <person name="Yamada A."/>
            <person name="Yan M."/>
            <person name="Wang P."/>
            <person name="Xu J."/>
            <person name="Bruns T."/>
            <person name="Baldrian P."/>
            <person name="Vilgalys R."/>
            <person name="Henrissat B."/>
            <person name="Grigoriev I.V."/>
            <person name="Hibbett D."/>
            <person name="Nagy L.G."/>
            <person name="Martin F.M."/>
        </authorList>
    </citation>
    <scope>NUCLEOTIDE SEQUENCE</scope>
    <source>
        <strain evidence="1">P2</strain>
    </source>
</reference>
<keyword evidence="2" id="KW-1185">Reference proteome</keyword>
<organism evidence="1 2">
    <name type="scientific">Thelephora ganbajun</name>
    <name type="common">Ganba fungus</name>
    <dbReference type="NCBI Taxonomy" id="370292"/>
    <lineage>
        <taxon>Eukaryota</taxon>
        <taxon>Fungi</taxon>
        <taxon>Dikarya</taxon>
        <taxon>Basidiomycota</taxon>
        <taxon>Agaricomycotina</taxon>
        <taxon>Agaricomycetes</taxon>
        <taxon>Thelephorales</taxon>
        <taxon>Thelephoraceae</taxon>
        <taxon>Thelephora</taxon>
    </lineage>
</organism>
<sequence length="119" mass="13495">MKGSARKKSSPSLTRFSLPSEMKSTRSFAYQLLLFWSCRFVAHSREGLRWPWLLDQARRSRERAINEVSPDGLSFADHHKTPYLPSPSPDISRSLYALSTCSFVSVRALARGTELNAAY</sequence>
<gene>
    <name evidence="1" type="ORF">BDM02DRAFT_1367043</name>
</gene>
<evidence type="ECO:0000313" key="2">
    <source>
        <dbReference type="Proteomes" id="UP000886501"/>
    </source>
</evidence>
<reference evidence="1" key="2">
    <citation type="journal article" date="2020" name="Nat. Commun.">
        <title>Large-scale genome sequencing of mycorrhizal fungi provides insights into the early evolution of symbiotic traits.</title>
        <authorList>
            <person name="Miyauchi S."/>
            <person name="Kiss E."/>
            <person name="Kuo A."/>
            <person name="Drula E."/>
            <person name="Kohler A."/>
            <person name="Sanchez-Garcia M."/>
            <person name="Morin E."/>
            <person name="Andreopoulos B."/>
            <person name="Barry K.W."/>
            <person name="Bonito G."/>
            <person name="Buee M."/>
            <person name="Carver A."/>
            <person name="Chen C."/>
            <person name="Cichocki N."/>
            <person name="Clum A."/>
            <person name="Culley D."/>
            <person name="Crous P.W."/>
            <person name="Fauchery L."/>
            <person name="Girlanda M."/>
            <person name="Hayes R.D."/>
            <person name="Keri Z."/>
            <person name="LaButti K."/>
            <person name="Lipzen A."/>
            <person name="Lombard V."/>
            <person name="Magnuson J."/>
            <person name="Maillard F."/>
            <person name="Murat C."/>
            <person name="Nolan M."/>
            <person name="Ohm R.A."/>
            <person name="Pangilinan J."/>
            <person name="Pereira M.F."/>
            <person name="Perotto S."/>
            <person name="Peter M."/>
            <person name="Pfister S."/>
            <person name="Riley R."/>
            <person name="Sitrit Y."/>
            <person name="Stielow J.B."/>
            <person name="Szollosi G."/>
            <person name="Zifcakova L."/>
            <person name="Stursova M."/>
            <person name="Spatafora J.W."/>
            <person name="Tedersoo L."/>
            <person name="Vaario L.M."/>
            <person name="Yamada A."/>
            <person name="Yan M."/>
            <person name="Wang P."/>
            <person name="Xu J."/>
            <person name="Bruns T."/>
            <person name="Baldrian P."/>
            <person name="Vilgalys R."/>
            <person name="Dunand C."/>
            <person name="Henrissat B."/>
            <person name="Grigoriev I.V."/>
            <person name="Hibbett D."/>
            <person name="Nagy L.G."/>
            <person name="Martin F.M."/>
        </authorList>
    </citation>
    <scope>NUCLEOTIDE SEQUENCE</scope>
    <source>
        <strain evidence="1">P2</strain>
    </source>
</reference>
<comment type="caution">
    <text evidence="1">The sequence shown here is derived from an EMBL/GenBank/DDBJ whole genome shotgun (WGS) entry which is preliminary data.</text>
</comment>
<dbReference type="Proteomes" id="UP000886501">
    <property type="component" value="Unassembled WGS sequence"/>
</dbReference>
<dbReference type="EMBL" id="MU118194">
    <property type="protein sequence ID" value="KAF9643696.1"/>
    <property type="molecule type" value="Genomic_DNA"/>
</dbReference>
<protein>
    <submittedName>
        <fullName evidence="1">Uncharacterized protein</fullName>
    </submittedName>
</protein>
<proteinExistence type="predicted"/>
<evidence type="ECO:0000313" key="1">
    <source>
        <dbReference type="EMBL" id="KAF9643696.1"/>
    </source>
</evidence>